<dbReference type="InterPro" id="IPR015915">
    <property type="entry name" value="Kelch-typ_b-propeller"/>
</dbReference>
<dbReference type="InterPro" id="IPR050354">
    <property type="entry name" value="F-box/kelch-repeat_ARATH"/>
</dbReference>
<dbReference type="Proteomes" id="UP000467841">
    <property type="component" value="Unassembled WGS sequence"/>
</dbReference>
<feature type="domain" description="FKB95-like N-terminal Kelch" evidence="2">
    <location>
        <begin position="1"/>
        <end position="135"/>
    </location>
</feature>
<feature type="region of interest" description="Disordered" evidence="1">
    <location>
        <begin position="1"/>
        <end position="24"/>
    </location>
</feature>
<proteinExistence type="predicted"/>
<evidence type="ECO:0000256" key="1">
    <source>
        <dbReference type="SAM" id="MobiDB-lite"/>
    </source>
</evidence>
<keyword evidence="4" id="KW-1185">Reference proteome</keyword>
<comment type="caution">
    <text evidence="3">The sequence shown here is derived from an EMBL/GenBank/DDBJ whole genome shotgun (WGS) entry which is preliminary data.</text>
</comment>
<gene>
    <name evidence="3" type="ORF">MERR_LOCUS25139</name>
</gene>
<dbReference type="Pfam" id="PF25210">
    <property type="entry name" value="Kelch_FKB95"/>
    <property type="match status" value="1"/>
</dbReference>
<dbReference type="SUPFAM" id="SSF117281">
    <property type="entry name" value="Kelch motif"/>
    <property type="match status" value="1"/>
</dbReference>
<evidence type="ECO:0000313" key="4">
    <source>
        <dbReference type="Proteomes" id="UP000467841"/>
    </source>
</evidence>
<organism evidence="3 4">
    <name type="scientific">Microthlaspi erraticum</name>
    <dbReference type="NCBI Taxonomy" id="1685480"/>
    <lineage>
        <taxon>Eukaryota</taxon>
        <taxon>Viridiplantae</taxon>
        <taxon>Streptophyta</taxon>
        <taxon>Embryophyta</taxon>
        <taxon>Tracheophyta</taxon>
        <taxon>Spermatophyta</taxon>
        <taxon>Magnoliopsida</taxon>
        <taxon>eudicotyledons</taxon>
        <taxon>Gunneridae</taxon>
        <taxon>Pentapetalae</taxon>
        <taxon>rosids</taxon>
        <taxon>malvids</taxon>
        <taxon>Brassicales</taxon>
        <taxon>Brassicaceae</taxon>
        <taxon>Coluteocarpeae</taxon>
        <taxon>Microthlaspi</taxon>
    </lineage>
</organism>
<name>A0A6D2JDZ8_9BRAS</name>
<dbReference type="InterPro" id="IPR057499">
    <property type="entry name" value="Kelch_FKB95"/>
</dbReference>
<evidence type="ECO:0000259" key="2">
    <source>
        <dbReference type="Pfam" id="PF25210"/>
    </source>
</evidence>
<dbReference type="EMBL" id="CACVBM020001185">
    <property type="protein sequence ID" value="CAA7037904.1"/>
    <property type="molecule type" value="Genomic_DNA"/>
</dbReference>
<dbReference type="PANTHER" id="PTHR24414:SF184">
    <property type="entry name" value="GALACTOSE OXIDASE_KELCH REPEAT SUPERFAMILY PROTEIN"/>
    <property type="match status" value="1"/>
</dbReference>
<accession>A0A6D2JDZ8</accession>
<evidence type="ECO:0000313" key="3">
    <source>
        <dbReference type="EMBL" id="CAA7037904.1"/>
    </source>
</evidence>
<sequence length="137" mass="16063">MMVVFNTETQRWEPDTEPDTETRRNTIGTALPCHAVVMGDKIYTRNSQNSFVYEPKESKWQKDKMLNSKKWTNACVVDGVLYYHDRDEDSYEEVLRTYDPKKRCWGVVNGLEDFPAEMRWSSETVSYGGKLALFFLN</sequence>
<dbReference type="AlphaFoldDB" id="A0A6D2JDZ8"/>
<dbReference type="PANTHER" id="PTHR24414">
    <property type="entry name" value="F-BOX/KELCH-REPEAT PROTEIN SKIP4"/>
    <property type="match status" value="1"/>
</dbReference>
<protein>
    <recommendedName>
        <fullName evidence="2">FKB95-like N-terminal Kelch domain-containing protein</fullName>
    </recommendedName>
</protein>
<dbReference type="OrthoDB" id="1112262at2759"/>
<reference evidence="3" key="1">
    <citation type="submission" date="2020-01" db="EMBL/GenBank/DDBJ databases">
        <authorList>
            <person name="Mishra B."/>
        </authorList>
    </citation>
    <scope>NUCLEOTIDE SEQUENCE [LARGE SCALE GENOMIC DNA]</scope>
</reference>
<feature type="compositionally biased region" description="Basic and acidic residues" evidence="1">
    <location>
        <begin position="10"/>
        <end position="24"/>
    </location>
</feature>
<dbReference type="Gene3D" id="2.120.10.80">
    <property type="entry name" value="Kelch-type beta propeller"/>
    <property type="match status" value="1"/>
</dbReference>